<evidence type="ECO:0000256" key="1">
    <source>
        <dbReference type="SAM" id="MobiDB-lite"/>
    </source>
</evidence>
<feature type="region of interest" description="Disordered" evidence="1">
    <location>
        <begin position="14"/>
        <end position="51"/>
    </location>
</feature>
<feature type="compositionally biased region" description="Basic and acidic residues" evidence="1">
    <location>
        <begin position="30"/>
        <end position="45"/>
    </location>
</feature>
<evidence type="ECO:0000313" key="3">
    <source>
        <dbReference type="Proteomes" id="UP000828390"/>
    </source>
</evidence>
<name>A0A9D3Z3C8_DREPO</name>
<comment type="caution">
    <text evidence="2">The sequence shown here is derived from an EMBL/GenBank/DDBJ whole genome shotgun (WGS) entry which is preliminary data.</text>
</comment>
<accession>A0A9D3Z3C8</accession>
<protein>
    <submittedName>
        <fullName evidence="2">Uncharacterized protein</fullName>
    </submittedName>
</protein>
<reference evidence="2" key="1">
    <citation type="journal article" date="2019" name="bioRxiv">
        <title>The Genome of the Zebra Mussel, Dreissena polymorpha: A Resource for Invasive Species Research.</title>
        <authorList>
            <person name="McCartney M.A."/>
            <person name="Auch B."/>
            <person name="Kono T."/>
            <person name="Mallez S."/>
            <person name="Zhang Y."/>
            <person name="Obille A."/>
            <person name="Becker A."/>
            <person name="Abrahante J.E."/>
            <person name="Garbe J."/>
            <person name="Badalamenti J.P."/>
            <person name="Herman A."/>
            <person name="Mangelson H."/>
            <person name="Liachko I."/>
            <person name="Sullivan S."/>
            <person name="Sone E.D."/>
            <person name="Koren S."/>
            <person name="Silverstein K.A.T."/>
            <person name="Beckman K.B."/>
            <person name="Gohl D.M."/>
        </authorList>
    </citation>
    <scope>NUCLEOTIDE SEQUENCE</scope>
    <source>
        <strain evidence="2">Duluth1</strain>
        <tissue evidence="2">Whole animal</tissue>
    </source>
</reference>
<gene>
    <name evidence="2" type="ORF">DPMN_069036</name>
</gene>
<dbReference type="AlphaFoldDB" id="A0A9D3Z3C8"/>
<proteinExistence type="predicted"/>
<keyword evidence="3" id="KW-1185">Reference proteome</keyword>
<sequence>MSCSQHSLIDLTGRGSLCLRPSPPSNKNDQTGHRNGDDDYDKNADHISVFI</sequence>
<dbReference type="EMBL" id="JAIWYP010000014">
    <property type="protein sequence ID" value="KAH3709572.1"/>
    <property type="molecule type" value="Genomic_DNA"/>
</dbReference>
<evidence type="ECO:0000313" key="2">
    <source>
        <dbReference type="EMBL" id="KAH3709572.1"/>
    </source>
</evidence>
<organism evidence="2 3">
    <name type="scientific">Dreissena polymorpha</name>
    <name type="common">Zebra mussel</name>
    <name type="synonym">Mytilus polymorpha</name>
    <dbReference type="NCBI Taxonomy" id="45954"/>
    <lineage>
        <taxon>Eukaryota</taxon>
        <taxon>Metazoa</taxon>
        <taxon>Spiralia</taxon>
        <taxon>Lophotrochozoa</taxon>
        <taxon>Mollusca</taxon>
        <taxon>Bivalvia</taxon>
        <taxon>Autobranchia</taxon>
        <taxon>Heteroconchia</taxon>
        <taxon>Euheterodonta</taxon>
        <taxon>Imparidentia</taxon>
        <taxon>Neoheterodontei</taxon>
        <taxon>Myida</taxon>
        <taxon>Dreissenoidea</taxon>
        <taxon>Dreissenidae</taxon>
        <taxon>Dreissena</taxon>
    </lineage>
</organism>
<reference evidence="2" key="2">
    <citation type="submission" date="2020-11" db="EMBL/GenBank/DDBJ databases">
        <authorList>
            <person name="McCartney M.A."/>
            <person name="Auch B."/>
            <person name="Kono T."/>
            <person name="Mallez S."/>
            <person name="Becker A."/>
            <person name="Gohl D.M."/>
            <person name="Silverstein K.A.T."/>
            <person name="Koren S."/>
            <person name="Bechman K.B."/>
            <person name="Herman A."/>
            <person name="Abrahante J.E."/>
            <person name="Garbe J."/>
        </authorList>
    </citation>
    <scope>NUCLEOTIDE SEQUENCE</scope>
    <source>
        <strain evidence="2">Duluth1</strain>
        <tissue evidence="2">Whole animal</tissue>
    </source>
</reference>
<dbReference type="Proteomes" id="UP000828390">
    <property type="component" value="Unassembled WGS sequence"/>
</dbReference>